<dbReference type="Pfam" id="PF16242">
    <property type="entry name" value="Pyrid_ox_like"/>
    <property type="match status" value="1"/>
</dbReference>
<dbReference type="STRING" id="4999.A0A1Y1UMW0"/>
<accession>A0A1Y1UMW0</accession>
<protein>
    <recommendedName>
        <fullName evidence="1">General stress protein FMN-binding split barrel domain-containing protein</fullName>
    </recommendedName>
</protein>
<dbReference type="RefSeq" id="XP_021873253.1">
    <property type="nucleotide sequence ID" value="XM_022015180.1"/>
</dbReference>
<dbReference type="SUPFAM" id="SSF50475">
    <property type="entry name" value="FMN-binding split barrel"/>
    <property type="match status" value="1"/>
</dbReference>
<dbReference type="InterPro" id="IPR052917">
    <property type="entry name" value="Stress-Dev_Protein"/>
</dbReference>
<dbReference type="Gene3D" id="2.30.110.10">
    <property type="entry name" value="Electron Transport, Fmn-binding Protein, Chain A"/>
    <property type="match status" value="1"/>
</dbReference>
<proteinExistence type="predicted"/>
<name>A0A1Y1UMW0_9TREE</name>
<dbReference type="OrthoDB" id="434253at2759"/>
<reference evidence="2 3" key="1">
    <citation type="submission" date="2017-03" db="EMBL/GenBank/DDBJ databases">
        <title>Widespread Adenine N6-methylation of Active Genes in Fungi.</title>
        <authorList>
            <consortium name="DOE Joint Genome Institute"/>
            <person name="Mondo S.J."/>
            <person name="Dannebaum R.O."/>
            <person name="Kuo R.C."/>
            <person name="Louie K.B."/>
            <person name="Bewick A.J."/>
            <person name="Labutti K."/>
            <person name="Haridas S."/>
            <person name="Kuo A."/>
            <person name="Salamov A."/>
            <person name="Ahrendt S.R."/>
            <person name="Lau R."/>
            <person name="Bowen B.P."/>
            <person name="Lipzen A."/>
            <person name="Sullivan W."/>
            <person name="Andreopoulos W.B."/>
            <person name="Clum A."/>
            <person name="Lindquist E."/>
            <person name="Daum C."/>
            <person name="Northen T.R."/>
            <person name="Ramamoorthy G."/>
            <person name="Schmitz R.J."/>
            <person name="Gryganskyi A."/>
            <person name="Culley D."/>
            <person name="Magnuson J."/>
            <person name="James T.Y."/>
            <person name="O'Malley M.A."/>
            <person name="Stajich J.E."/>
            <person name="Spatafora J.W."/>
            <person name="Visel A."/>
            <person name="Grigoriev I.V."/>
        </authorList>
    </citation>
    <scope>NUCLEOTIDE SEQUENCE [LARGE SCALE GENOMIC DNA]</scope>
    <source>
        <strain evidence="2 3">NRRL Y-17943</strain>
    </source>
</reference>
<evidence type="ECO:0000313" key="2">
    <source>
        <dbReference type="EMBL" id="ORX39390.1"/>
    </source>
</evidence>
<feature type="domain" description="General stress protein FMN-binding split barrel" evidence="1">
    <location>
        <begin position="21"/>
        <end position="174"/>
    </location>
</feature>
<keyword evidence="3" id="KW-1185">Reference proteome</keyword>
<comment type="caution">
    <text evidence="2">The sequence shown here is derived from an EMBL/GenBank/DDBJ whole genome shotgun (WGS) entry which is preliminary data.</text>
</comment>
<dbReference type="InParanoid" id="A0A1Y1UMW0"/>
<dbReference type="Proteomes" id="UP000193218">
    <property type="component" value="Unassembled WGS sequence"/>
</dbReference>
<sequence length="191" mass="20686">MSGKDQYTASAGKSVSLSQKLDDLHAFIKKHKTVMLVTRSPSGSLHSRVMVPADITKDMKIRFIYDRDSYKDKEVENDSHVNVAINGMEGNDGWASISGKAGRVEEEGLIAKLYNPTLKAWFGDKGDGVHTGGPEDPRMAIIEVKPDEIRHYHQTRSSIGTAVDVVASAISGSTATPGEVRTITSDELASV</sequence>
<gene>
    <name evidence="2" type="ORF">BD324DRAFT_619499</name>
</gene>
<evidence type="ECO:0000259" key="1">
    <source>
        <dbReference type="Pfam" id="PF16242"/>
    </source>
</evidence>
<dbReference type="InterPro" id="IPR012349">
    <property type="entry name" value="Split_barrel_FMN-bd"/>
</dbReference>
<dbReference type="GeneID" id="33556988"/>
<organism evidence="2 3">
    <name type="scientific">Kockovaella imperatae</name>
    <dbReference type="NCBI Taxonomy" id="4999"/>
    <lineage>
        <taxon>Eukaryota</taxon>
        <taxon>Fungi</taxon>
        <taxon>Dikarya</taxon>
        <taxon>Basidiomycota</taxon>
        <taxon>Agaricomycotina</taxon>
        <taxon>Tremellomycetes</taxon>
        <taxon>Tremellales</taxon>
        <taxon>Cuniculitremaceae</taxon>
        <taxon>Kockovaella</taxon>
    </lineage>
</organism>
<dbReference type="AlphaFoldDB" id="A0A1Y1UMW0"/>
<evidence type="ECO:0000313" key="3">
    <source>
        <dbReference type="Proteomes" id="UP000193218"/>
    </source>
</evidence>
<dbReference type="EMBL" id="NBSH01000003">
    <property type="protein sequence ID" value="ORX39390.1"/>
    <property type="molecule type" value="Genomic_DNA"/>
</dbReference>
<dbReference type="PANTHER" id="PTHR34818:SF1">
    <property type="entry name" value="PROTEIN BLI-3"/>
    <property type="match status" value="1"/>
</dbReference>
<dbReference type="PANTHER" id="PTHR34818">
    <property type="entry name" value="PROTEIN BLI-3"/>
    <property type="match status" value="1"/>
</dbReference>
<dbReference type="InterPro" id="IPR038725">
    <property type="entry name" value="YdaG_split_barrel_FMN-bd"/>
</dbReference>